<feature type="region of interest" description="Disordered" evidence="1">
    <location>
        <begin position="1"/>
        <end position="25"/>
    </location>
</feature>
<accession>K0S9E5</accession>
<dbReference type="EMBL" id="AGNL01027908">
    <property type="protein sequence ID" value="EJK57541.1"/>
    <property type="molecule type" value="Genomic_DNA"/>
</dbReference>
<sequence length="133" mass="15197">MPENEEQNRRLRHRPGLDGVKAGRKTADEAPAFSVGFGRVESFRERDHAEVEKAWLVAEERCENARVTLGAGSKLLEYQEGQMWRRSGHQVANFQRDGRVDGGREITRGQWGHAQFMSIPGRRSTRRPEKAPE</sequence>
<evidence type="ECO:0000313" key="2">
    <source>
        <dbReference type="EMBL" id="EJK57541.1"/>
    </source>
</evidence>
<name>K0S9E5_THAOC</name>
<keyword evidence="3" id="KW-1185">Reference proteome</keyword>
<dbReference type="AlphaFoldDB" id="K0S9E5"/>
<gene>
    <name evidence="2" type="ORF">THAOC_22407</name>
</gene>
<organism evidence="2 3">
    <name type="scientific">Thalassiosira oceanica</name>
    <name type="common">Marine diatom</name>
    <dbReference type="NCBI Taxonomy" id="159749"/>
    <lineage>
        <taxon>Eukaryota</taxon>
        <taxon>Sar</taxon>
        <taxon>Stramenopiles</taxon>
        <taxon>Ochrophyta</taxon>
        <taxon>Bacillariophyta</taxon>
        <taxon>Coscinodiscophyceae</taxon>
        <taxon>Thalassiosirophycidae</taxon>
        <taxon>Thalassiosirales</taxon>
        <taxon>Thalassiosiraceae</taxon>
        <taxon>Thalassiosira</taxon>
    </lineage>
</organism>
<comment type="caution">
    <text evidence="2">The sequence shown here is derived from an EMBL/GenBank/DDBJ whole genome shotgun (WGS) entry which is preliminary data.</text>
</comment>
<protein>
    <submittedName>
        <fullName evidence="2">Uncharacterized protein</fullName>
    </submittedName>
</protein>
<evidence type="ECO:0000256" key="1">
    <source>
        <dbReference type="SAM" id="MobiDB-lite"/>
    </source>
</evidence>
<reference evidence="2 3" key="1">
    <citation type="journal article" date="2012" name="Genome Biol.">
        <title>Genome and low-iron response of an oceanic diatom adapted to chronic iron limitation.</title>
        <authorList>
            <person name="Lommer M."/>
            <person name="Specht M."/>
            <person name="Roy A.S."/>
            <person name="Kraemer L."/>
            <person name="Andreson R."/>
            <person name="Gutowska M.A."/>
            <person name="Wolf J."/>
            <person name="Bergner S.V."/>
            <person name="Schilhabel M.B."/>
            <person name="Klostermeier U.C."/>
            <person name="Beiko R.G."/>
            <person name="Rosenstiel P."/>
            <person name="Hippler M."/>
            <person name="Laroche J."/>
        </authorList>
    </citation>
    <scope>NUCLEOTIDE SEQUENCE [LARGE SCALE GENOMIC DNA]</scope>
    <source>
        <strain evidence="2 3">CCMP1005</strain>
    </source>
</reference>
<dbReference type="Proteomes" id="UP000266841">
    <property type="component" value="Unassembled WGS sequence"/>
</dbReference>
<evidence type="ECO:0000313" key="3">
    <source>
        <dbReference type="Proteomes" id="UP000266841"/>
    </source>
</evidence>
<proteinExistence type="predicted"/>